<reference evidence="1 2" key="1">
    <citation type="submission" date="2023-05" db="EMBL/GenBank/DDBJ databases">
        <title>A Combination of Whole Genome Sequencing and Metagenomics Reveals Diversity of Listeria spp. in Soil Collected from the Nantahala National Forest.</title>
        <authorList>
            <person name="Wang J."/>
            <person name="Schamp C.N."/>
            <person name="Hudson L.K."/>
            <person name="Chaggar H.K."/>
            <person name="Bryan D.W."/>
            <person name="Radosevich M."/>
            <person name="Denes T.G."/>
        </authorList>
    </citation>
    <scope>NUCLEOTIDE SEQUENCE [LARGE SCALE GENOMIC DNA]</scope>
    <source>
        <strain evidence="1 2">UTK S2-0002</strain>
    </source>
</reference>
<name>A0ABU2IIV9_9LIST</name>
<comment type="caution">
    <text evidence="1">The sequence shown here is derived from an EMBL/GenBank/DDBJ whole genome shotgun (WGS) entry which is preliminary data.</text>
</comment>
<protein>
    <submittedName>
        <fullName evidence="1">Uncharacterized protein</fullName>
    </submittedName>
</protein>
<dbReference type="EMBL" id="JASBAM010000001">
    <property type="protein sequence ID" value="MDT0112602.1"/>
    <property type="molecule type" value="Genomic_DNA"/>
</dbReference>
<accession>A0ABU2IIV9</accession>
<organism evidence="1 2">
    <name type="scientific">Listeria cossartiae subsp. cayugensis</name>
    <dbReference type="NCBI Taxonomy" id="2713505"/>
    <lineage>
        <taxon>Bacteria</taxon>
        <taxon>Bacillati</taxon>
        <taxon>Bacillota</taxon>
        <taxon>Bacilli</taxon>
        <taxon>Bacillales</taxon>
        <taxon>Listeriaceae</taxon>
        <taxon>Listeria</taxon>
        <taxon>Listeria cossartiae</taxon>
    </lineage>
</organism>
<sequence>MSKLKLETTDLEMLKTKGKLVVNETESYEVIDVLQTYQDFSKVKERFIVRRVETGEQLELVIVRTFRSRTDLAGRISSATTKQLTDVLKKRLTSEQETGTVSNDFRDKLLHVKKELGI</sequence>
<dbReference type="RefSeq" id="WP_311177991.1">
    <property type="nucleotide sequence ID" value="NZ_JASAZZ010000001.1"/>
</dbReference>
<proteinExistence type="predicted"/>
<evidence type="ECO:0000313" key="2">
    <source>
        <dbReference type="Proteomes" id="UP001252688"/>
    </source>
</evidence>
<dbReference type="Proteomes" id="UP001252688">
    <property type="component" value="Unassembled WGS sequence"/>
</dbReference>
<gene>
    <name evidence="1" type="ORF">QJV37_00500</name>
</gene>
<keyword evidence="2" id="KW-1185">Reference proteome</keyword>
<evidence type="ECO:0000313" key="1">
    <source>
        <dbReference type="EMBL" id="MDT0112602.1"/>
    </source>
</evidence>